<protein>
    <recommendedName>
        <fullName evidence="1">Arc-like DNA binding domain-containing protein</fullName>
    </recommendedName>
</protein>
<dbReference type="InterPro" id="IPR013321">
    <property type="entry name" value="Arc_rbn_hlx_hlx"/>
</dbReference>
<dbReference type="InterPro" id="IPR010985">
    <property type="entry name" value="Ribbon_hlx_hlx"/>
</dbReference>
<name>A0A4R4IRG6_PHOLU</name>
<comment type="caution">
    <text evidence="2">The sequence shown here is derived from an EMBL/GenBank/DDBJ whole genome shotgun (WGS) entry which is preliminary data.</text>
</comment>
<dbReference type="Pfam" id="PF03869">
    <property type="entry name" value="Arc"/>
    <property type="match status" value="1"/>
</dbReference>
<dbReference type="Gene3D" id="1.10.1220.10">
    <property type="entry name" value="Met repressor-like"/>
    <property type="match status" value="1"/>
</dbReference>
<gene>
    <name evidence="2" type="ORF">C5468_23710</name>
</gene>
<dbReference type="GO" id="GO:0006355">
    <property type="term" value="P:regulation of DNA-templated transcription"/>
    <property type="evidence" value="ECO:0007669"/>
    <property type="project" value="InterPro"/>
</dbReference>
<evidence type="ECO:0000313" key="3">
    <source>
        <dbReference type="Proteomes" id="UP000295550"/>
    </source>
</evidence>
<proteinExistence type="predicted"/>
<dbReference type="SUPFAM" id="SSF47598">
    <property type="entry name" value="Ribbon-helix-helix"/>
    <property type="match status" value="1"/>
</dbReference>
<evidence type="ECO:0000259" key="1">
    <source>
        <dbReference type="Pfam" id="PF03869"/>
    </source>
</evidence>
<accession>A0A4R4IRG6</accession>
<dbReference type="AlphaFoldDB" id="A0A4R4IRG6"/>
<feature type="domain" description="Arc-like DNA binding" evidence="1">
    <location>
        <begin position="31"/>
        <end position="71"/>
    </location>
</feature>
<dbReference type="EMBL" id="PUJX01000046">
    <property type="protein sequence ID" value="TDB43318.1"/>
    <property type="molecule type" value="Genomic_DNA"/>
</dbReference>
<evidence type="ECO:0000313" key="2">
    <source>
        <dbReference type="EMBL" id="TDB43318.1"/>
    </source>
</evidence>
<dbReference type="GO" id="GO:0043565">
    <property type="term" value="F:sequence-specific DNA binding"/>
    <property type="evidence" value="ECO:0007669"/>
    <property type="project" value="UniProtKB-ARBA"/>
</dbReference>
<organism evidence="2 3">
    <name type="scientific">Photorhabdus luminescens subsp. mexicana</name>
    <dbReference type="NCBI Taxonomy" id="2100167"/>
    <lineage>
        <taxon>Bacteria</taxon>
        <taxon>Pseudomonadati</taxon>
        <taxon>Pseudomonadota</taxon>
        <taxon>Gammaproteobacteria</taxon>
        <taxon>Enterobacterales</taxon>
        <taxon>Morganellaceae</taxon>
        <taxon>Photorhabdus</taxon>
    </lineage>
</organism>
<sequence>MTINTYHINMYAYHIQKHTKEMLMKVAEPVSVRMPIKLKEILQSIADAGDRSLSKEILRRVKESLKNEGIVIPE</sequence>
<dbReference type="InterPro" id="IPR005569">
    <property type="entry name" value="Arc_DNA-bd_dom"/>
</dbReference>
<dbReference type="Proteomes" id="UP000295550">
    <property type="component" value="Unassembled WGS sequence"/>
</dbReference>
<reference evidence="2 3" key="1">
    <citation type="journal article" date="2019" name="Int. J. Syst. Evol. Microbiol.">
        <title>Photorhabdus khanii subsp. guanajuatensis subsp. nov., isolated from Heterorhabditis atacamensis, and Photorhabdus luminescens subsp. mexicana subsp. nov., isolated from Heterorhabditis mexicana entomopathogenic nematodes.</title>
        <authorList>
            <person name="Machado R.A.R."/>
            <person name="Bruno P."/>
            <person name="Arce C.C.M."/>
            <person name="Liechti N."/>
            <person name="Kohler A."/>
            <person name="Bernal J."/>
            <person name="Bruggmann R."/>
            <person name="Turlings T.C.J."/>
        </authorList>
    </citation>
    <scope>NUCLEOTIDE SEQUENCE [LARGE SCALE GENOMIC DNA]</scope>
    <source>
        <strain evidence="2 3">MEX47-22</strain>
    </source>
</reference>